<gene>
    <name evidence="1" type="ORF">CcrBL9_gp330</name>
</gene>
<accession>A0A385EBT9</accession>
<reference evidence="1 2" key="2">
    <citation type="submission" date="2018-09" db="EMBL/GenBank/DDBJ databases">
        <title>Giant CbK-like Caulobacter bacteriophages have genetically divergent genomes.</title>
        <authorList>
            <person name="Wilson K."/>
            <person name="Ely B."/>
        </authorList>
    </citation>
    <scope>NUCLEOTIDE SEQUENCE [LARGE SCALE GENOMIC DNA]</scope>
</reference>
<proteinExistence type="predicted"/>
<dbReference type="EMBL" id="MH588546">
    <property type="protein sequence ID" value="AXQ69354.1"/>
    <property type="molecule type" value="Genomic_DNA"/>
</dbReference>
<protein>
    <submittedName>
        <fullName evidence="1">Uncharacterized protein</fullName>
    </submittedName>
</protein>
<evidence type="ECO:0000313" key="1">
    <source>
        <dbReference type="EMBL" id="AXQ69354.1"/>
    </source>
</evidence>
<sequence length="97" mass="11031">MKLFVWQGGDVVRDYSSGMVVILAENEAVAWDKLRQAHLRAFVQLVTGHHFCVDHPEELVLYWEDLEPDEMIRPGFPILPVAYDINQAPVLVQWGGG</sequence>
<reference evidence="2" key="1">
    <citation type="submission" date="2018-07" db="EMBL/GenBank/DDBJ databases">
        <title>Giant CbK-like Caulobacter bacteriophages have genetically divergent genomes.</title>
        <authorList>
            <person name="Wilson K.M."/>
            <person name="Ely B."/>
        </authorList>
    </citation>
    <scope>NUCLEOTIDE SEQUENCE [LARGE SCALE GENOMIC DNA]</scope>
</reference>
<organism evidence="1 2">
    <name type="scientific">Caulobacter phage CcrBL9</name>
    <dbReference type="NCBI Taxonomy" id="2283270"/>
    <lineage>
        <taxon>Viruses</taxon>
        <taxon>Duplodnaviria</taxon>
        <taxon>Heunggongvirae</taxon>
        <taxon>Uroviricota</taxon>
        <taxon>Caudoviricetes</taxon>
        <taxon>Jeanschmidtviridae</taxon>
        <taxon>Bertelyvirus</taxon>
        <taxon>Bertelyvirus BL9</taxon>
    </lineage>
</organism>
<keyword evidence="2" id="KW-1185">Reference proteome</keyword>
<dbReference type="Proteomes" id="UP000259421">
    <property type="component" value="Segment"/>
</dbReference>
<name>A0A385EBT9_9CAUD</name>
<evidence type="ECO:0000313" key="2">
    <source>
        <dbReference type="Proteomes" id="UP000259421"/>
    </source>
</evidence>